<dbReference type="FunFam" id="2.40.10.10:FF:000002">
    <property type="entry name" value="Transmembrane protease serine"/>
    <property type="match status" value="1"/>
</dbReference>
<organism evidence="5 6">
    <name type="scientific">Penaeus vannamei</name>
    <name type="common">Whiteleg shrimp</name>
    <name type="synonym">Litopenaeus vannamei</name>
    <dbReference type="NCBI Taxonomy" id="6689"/>
    <lineage>
        <taxon>Eukaryota</taxon>
        <taxon>Metazoa</taxon>
        <taxon>Ecdysozoa</taxon>
        <taxon>Arthropoda</taxon>
        <taxon>Crustacea</taxon>
        <taxon>Multicrustacea</taxon>
        <taxon>Malacostraca</taxon>
        <taxon>Eumalacostraca</taxon>
        <taxon>Eucarida</taxon>
        <taxon>Decapoda</taxon>
        <taxon>Dendrobranchiata</taxon>
        <taxon>Penaeoidea</taxon>
        <taxon>Penaeidae</taxon>
        <taxon>Penaeus</taxon>
    </lineage>
</organism>
<dbReference type="CDD" id="cd00190">
    <property type="entry name" value="Tryp_SPc"/>
    <property type="match status" value="1"/>
</dbReference>
<dbReference type="PROSITE" id="PS50240">
    <property type="entry name" value="TRYPSIN_DOM"/>
    <property type="match status" value="1"/>
</dbReference>
<sequence>MNNDLSLVFLNSKLTFTWRVAPICLTPNDLTYFKEQALVMGWGQTSEGDKESSSPVLLQAKVKVIGMSHCRVLYGFESVDVTAKMLCALGENAGRLPGESEGDSGGPLVWRDDATGRYFQVGVTSWGIGCGNPEYPGVYVKLNKYLDWIYANTGDSVFLTVELSAPLSERHNHLHEARARRRQAPRSPPPRWRKTAKVNTEGKTRGIAVHPSPG</sequence>
<reference evidence="5 6" key="2">
    <citation type="submission" date="2019-01" db="EMBL/GenBank/DDBJ databases">
        <title>The decoding of complex shrimp genome reveals the adaptation for benthos swimmer, frequently molting mechanism and breeding impact on genome.</title>
        <authorList>
            <person name="Sun Y."/>
            <person name="Gao Y."/>
            <person name="Yu Y."/>
        </authorList>
    </citation>
    <scope>NUCLEOTIDE SEQUENCE [LARGE SCALE GENOMIC DNA]</scope>
    <source>
        <tissue evidence="5">Muscle</tissue>
    </source>
</reference>
<gene>
    <name evidence="5" type="ORF">C7M84_014920</name>
</gene>
<feature type="region of interest" description="Disordered" evidence="3">
    <location>
        <begin position="172"/>
        <end position="214"/>
    </location>
</feature>
<proteinExistence type="inferred from homology"/>
<dbReference type="InterPro" id="IPR043504">
    <property type="entry name" value="Peptidase_S1_PA_chymotrypsin"/>
</dbReference>
<protein>
    <submittedName>
        <fullName evidence="5">CUB-serine protease</fullName>
    </submittedName>
</protein>
<dbReference type="PANTHER" id="PTHR24252">
    <property type="entry name" value="ACROSIN-RELATED"/>
    <property type="match status" value="1"/>
</dbReference>
<dbReference type="OrthoDB" id="6380398at2759"/>
<evidence type="ECO:0000313" key="5">
    <source>
        <dbReference type="EMBL" id="ROT67023.1"/>
    </source>
</evidence>
<comment type="caution">
    <text evidence="5">The sequence shown here is derived from an EMBL/GenBank/DDBJ whole genome shotgun (WGS) entry which is preliminary data.</text>
</comment>
<keyword evidence="5" id="KW-0378">Hydrolase</keyword>
<dbReference type="Pfam" id="PF00089">
    <property type="entry name" value="Trypsin"/>
    <property type="match status" value="1"/>
</dbReference>
<dbReference type="Gene3D" id="2.40.10.10">
    <property type="entry name" value="Trypsin-like serine proteases"/>
    <property type="match status" value="2"/>
</dbReference>
<evidence type="ECO:0000259" key="4">
    <source>
        <dbReference type="PROSITE" id="PS50240"/>
    </source>
</evidence>
<evidence type="ECO:0000256" key="2">
    <source>
        <dbReference type="ARBA" id="ARBA00024195"/>
    </source>
</evidence>
<dbReference type="GO" id="GO:0006508">
    <property type="term" value="P:proteolysis"/>
    <property type="evidence" value="ECO:0007669"/>
    <property type="project" value="UniProtKB-KW"/>
</dbReference>
<keyword evidence="6" id="KW-1185">Reference proteome</keyword>
<dbReference type="GO" id="GO:0004252">
    <property type="term" value="F:serine-type endopeptidase activity"/>
    <property type="evidence" value="ECO:0007669"/>
    <property type="project" value="InterPro"/>
</dbReference>
<accession>A0A423SS48</accession>
<reference evidence="5 6" key="1">
    <citation type="submission" date="2018-04" db="EMBL/GenBank/DDBJ databases">
        <authorList>
            <person name="Zhang X."/>
            <person name="Yuan J."/>
            <person name="Li F."/>
            <person name="Xiang J."/>
        </authorList>
    </citation>
    <scope>NUCLEOTIDE SEQUENCE [LARGE SCALE GENOMIC DNA]</scope>
    <source>
        <tissue evidence="5">Muscle</tissue>
    </source>
</reference>
<feature type="domain" description="Peptidase S1" evidence="4">
    <location>
        <begin position="1"/>
        <end position="154"/>
    </location>
</feature>
<keyword evidence="1" id="KW-1015">Disulfide bond</keyword>
<dbReference type="EMBL" id="QCYY01002865">
    <property type="protein sequence ID" value="ROT67023.1"/>
    <property type="molecule type" value="Genomic_DNA"/>
</dbReference>
<dbReference type="SMART" id="SM00020">
    <property type="entry name" value="Tryp_SPc"/>
    <property type="match status" value="1"/>
</dbReference>
<dbReference type="PANTHER" id="PTHR24252:SF7">
    <property type="entry name" value="HYALIN"/>
    <property type="match status" value="1"/>
</dbReference>
<evidence type="ECO:0000313" key="6">
    <source>
        <dbReference type="Proteomes" id="UP000283509"/>
    </source>
</evidence>
<evidence type="ECO:0000256" key="3">
    <source>
        <dbReference type="SAM" id="MobiDB-lite"/>
    </source>
</evidence>
<dbReference type="SUPFAM" id="SSF50494">
    <property type="entry name" value="Trypsin-like serine proteases"/>
    <property type="match status" value="1"/>
</dbReference>
<keyword evidence="5" id="KW-0645">Protease</keyword>
<dbReference type="Proteomes" id="UP000283509">
    <property type="component" value="Unassembled WGS sequence"/>
</dbReference>
<evidence type="ECO:0000256" key="1">
    <source>
        <dbReference type="ARBA" id="ARBA00023157"/>
    </source>
</evidence>
<dbReference type="InterPro" id="IPR009003">
    <property type="entry name" value="Peptidase_S1_PA"/>
</dbReference>
<dbReference type="AlphaFoldDB" id="A0A423SS48"/>
<comment type="similarity">
    <text evidence="2">Belongs to the peptidase S1 family. CLIP subfamily.</text>
</comment>
<dbReference type="STRING" id="6689.A0A423SS48"/>
<name>A0A423SS48_PENVA</name>
<dbReference type="InterPro" id="IPR001254">
    <property type="entry name" value="Trypsin_dom"/>
</dbReference>